<dbReference type="AlphaFoldDB" id="A0A6P8FLG1"/>
<feature type="compositionally biased region" description="Acidic residues" evidence="2">
    <location>
        <begin position="117"/>
        <end position="130"/>
    </location>
</feature>
<feature type="coiled-coil region" evidence="1">
    <location>
        <begin position="311"/>
        <end position="366"/>
    </location>
</feature>
<sequence>MTALNLLQMQEPNALGKAGDDMEEMYSISSVSPCPVEESQPNGVVGAGETTTKLPACLSQENLNNLPLHISPLEAIRELDEAEEALSGLRSPGDGAVRAKDQLGTREESPLHSTERETDEPAFEDSEGDDAPGSVTVKTLRSIITSEDGVNLDTPQTETCSSPHDISDLGCLRDDSPKHTSQKWLGSGGKHKGMLGTNSTLERTIVIIGSELTETGSSVTSLQMDPKERRMHTHMGVTGSGELRNSTGSVSDLEENTPEDPTQGDVCSSSTRASTPEACNSTLIDILTACQTKVEHLERLKCSSFELTIQLQSAQALATHLQQQVVGLEQERCSRQEEVQGLQEQLQEAQRALQEKSTQTARISEELRLLHLQREERTSASGSSGVQEPPNGHALTLSAGADHGPSRVCTLL</sequence>
<reference evidence="4" key="1">
    <citation type="submission" date="2025-08" db="UniProtKB">
        <authorList>
            <consortium name="RefSeq"/>
        </authorList>
    </citation>
    <scope>IDENTIFICATION</scope>
</reference>
<keyword evidence="1" id="KW-0175">Coiled coil</keyword>
<feature type="region of interest" description="Disordered" evidence="2">
    <location>
        <begin position="171"/>
        <end position="191"/>
    </location>
</feature>
<name>A0A6P8FLG1_CLUHA</name>
<feature type="region of interest" description="Disordered" evidence="2">
    <location>
        <begin position="84"/>
        <end position="135"/>
    </location>
</feature>
<accession>A0A6P8FLG1</accession>
<dbReference type="GeneID" id="116220592"/>
<feature type="compositionally biased region" description="Basic and acidic residues" evidence="2">
    <location>
        <begin position="97"/>
        <end position="116"/>
    </location>
</feature>
<feature type="compositionally biased region" description="Polar residues" evidence="2">
    <location>
        <begin position="265"/>
        <end position="274"/>
    </location>
</feature>
<organism evidence="3 4">
    <name type="scientific">Clupea harengus</name>
    <name type="common">Atlantic herring</name>
    <dbReference type="NCBI Taxonomy" id="7950"/>
    <lineage>
        <taxon>Eukaryota</taxon>
        <taxon>Metazoa</taxon>
        <taxon>Chordata</taxon>
        <taxon>Craniata</taxon>
        <taxon>Vertebrata</taxon>
        <taxon>Euteleostomi</taxon>
        <taxon>Actinopterygii</taxon>
        <taxon>Neopterygii</taxon>
        <taxon>Teleostei</taxon>
        <taxon>Clupei</taxon>
        <taxon>Clupeiformes</taxon>
        <taxon>Clupeoidei</taxon>
        <taxon>Clupeidae</taxon>
        <taxon>Clupea</taxon>
    </lineage>
</organism>
<evidence type="ECO:0000313" key="4">
    <source>
        <dbReference type="RefSeq" id="XP_031424295.1"/>
    </source>
</evidence>
<dbReference type="RefSeq" id="XP_031424295.1">
    <property type="nucleotide sequence ID" value="XM_031568435.2"/>
</dbReference>
<feature type="region of interest" description="Disordered" evidence="2">
    <location>
        <begin position="375"/>
        <end position="405"/>
    </location>
</feature>
<keyword evidence="3" id="KW-1185">Reference proteome</keyword>
<dbReference type="OrthoDB" id="8886508at2759"/>
<protein>
    <submittedName>
        <fullName evidence="4">Uncharacterized protein LOC116220592</fullName>
    </submittedName>
</protein>
<evidence type="ECO:0000256" key="1">
    <source>
        <dbReference type="SAM" id="Coils"/>
    </source>
</evidence>
<evidence type="ECO:0000256" key="2">
    <source>
        <dbReference type="SAM" id="MobiDB-lite"/>
    </source>
</evidence>
<feature type="region of interest" description="Disordered" evidence="2">
    <location>
        <begin position="234"/>
        <end position="274"/>
    </location>
</feature>
<gene>
    <name evidence="4" type="primary">LOC116220592</name>
</gene>
<proteinExistence type="predicted"/>
<evidence type="ECO:0000313" key="3">
    <source>
        <dbReference type="Proteomes" id="UP000515152"/>
    </source>
</evidence>
<dbReference type="KEGG" id="char:116220592"/>
<dbReference type="Proteomes" id="UP000515152">
    <property type="component" value="Chromosome 5"/>
</dbReference>